<dbReference type="Proteomes" id="UP000001890">
    <property type="component" value="Plasmid plasmI"/>
</dbReference>
<name>D6CKA8_XANAP</name>
<dbReference type="NCBIfam" id="NF041492">
    <property type="entry name" value="MobF"/>
    <property type="match status" value="1"/>
</dbReference>
<protein>
    <submittedName>
        <fullName evidence="3">Probable conjugal transfer protein</fullName>
    </submittedName>
</protein>
<feature type="region of interest" description="Disordered" evidence="1">
    <location>
        <begin position="924"/>
        <end position="953"/>
    </location>
</feature>
<dbReference type="AlphaFoldDB" id="D6CKA8"/>
<sequence length="953" mass="105156">MLSHKVLTRSDLNDVGRYYGDAEDDYYTKDLDASAWQGKGAERLGLAGDVDRERFQQLLAGQIKPGIEISRSAIRDDAKERIGIDLTFSAPKSVSIQALVGGDDRLIRAHEEAVAVTLEHAETLAQARIKHNGRAAVVDTGNLVIAKFRHETSRLQDPQLHTHAVVMNLTRRGDGQWRALRNDKIIKSVSYLGAHYRGELAIRLRELGYELRHGRDGTFELAHMRREQLEAFSKRSADIEAALAAVGKDRESASRAEKQAATMRTRPKKGHAERAALYQAWHATAAQAGIRFEKREAVQKVPEHGTGEEGPQNDARALQEVVHSKAADKAVSYAVNHLTERQAIVNESKLIDTAMKHGMGTVTVPAVRAAVRRLTQRGGLIAEAPLYRSADDLRGSKALTREGWVKQLAESEAGANAGRQVDGAIAEGRLIVAEARYTTNAALVRERSILNMERDGRGAVAPIMGKAEAIEKLAHTPLNDKQRNAAAEIVSGQNRVIGVQGLAGTGKTAMLAKARDLAENAGYRMLAVAPYGMQMKALQHEGFEAKTAMALVRAAEKGMDDKTLLVVDEAGVMPARLTERILRMAQNAGARVVLVGDTGQTKAIEAGKPFDQLQQAGMHTVQLDEIIRQRDPELRSAVVDAAHGRSESALSKIKNVIEVRDAQARWQRIVADYMDMPAEQREQTLIVSSTNEARQAINRLIREAEHRVGNGIEFDTLNRRDTTQEERRHSKNYQVGDVIQPERDYPRFGLERGHTYRVMENGPENKLTVADKDGKTLAFSPMIANRLSVYAPERKELAPGDCVRITRNDAALDVANGDRFTVKKVTPTHILLEDNDREVSLATDQPLHVDYGHANTVHSAQGLTSNGVLYDAGTHNATTSKEVFYVAISRVRERVAIYTDDLNALPRAVARPTIKHAALELARDRQRGGHQHEMQAPAAEHIAERRQREAGWD</sequence>
<geneLocation type="plasmid" evidence="3 4">
    <name>plasmI</name>
</geneLocation>
<evidence type="ECO:0000259" key="2">
    <source>
        <dbReference type="Pfam" id="PF08751"/>
    </source>
</evidence>
<keyword evidence="3" id="KW-0614">Plasmid</keyword>
<evidence type="ECO:0000313" key="4">
    <source>
        <dbReference type="Proteomes" id="UP000001890"/>
    </source>
</evidence>
<evidence type="ECO:0000256" key="1">
    <source>
        <dbReference type="SAM" id="MobiDB-lite"/>
    </source>
</evidence>
<gene>
    <name evidence="3" type="primary">trwC</name>
    <name evidence="3" type="ordered locus">XALp_3178</name>
</gene>
<organism evidence="4">
    <name type="scientific">Xanthomonas albilineans (strain GPE PC73 / CFBP 7063)</name>
    <dbReference type="NCBI Taxonomy" id="380358"/>
    <lineage>
        <taxon>Bacteria</taxon>
        <taxon>Pseudomonadati</taxon>
        <taxon>Pseudomonadota</taxon>
        <taxon>Gammaproteobacteria</taxon>
        <taxon>Lysobacterales</taxon>
        <taxon>Lysobacteraceae</taxon>
        <taxon>Xanthomonas</taxon>
    </lineage>
</organism>
<feature type="compositionally biased region" description="Basic and acidic residues" evidence="1">
    <location>
        <begin position="924"/>
        <end position="933"/>
    </location>
</feature>
<dbReference type="NCBIfam" id="TIGR02686">
    <property type="entry name" value="relax_trwC"/>
    <property type="match status" value="1"/>
</dbReference>
<evidence type="ECO:0000313" key="3">
    <source>
        <dbReference type="EMBL" id="CAZ15897.1"/>
    </source>
</evidence>
<dbReference type="Gene3D" id="2.30.30.940">
    <property type="match status" value="1"/>
</dbReference>
<dbReference type="Pfam" id="PF08751">
    <property type="entry name" value="TrwC"/>
    <property type="match status" value="1"/>
</dbReference>
<dbReference type="Pfam" id="PF13604">
    <property type="entry name" value="AAA_30"/>
    <property type="match status" value="1"/>
</dbReference>
<dbReference type="EMBL" id="FP340279">
    <property type="protein sequence ID" value="CAZ15897.1"/>
    <property type="molecule type" value="Genomic_DNA"/>
</dbReference>
<dbReference type="InterPro" id="IPR027417">
    <property type="entry name" value="P-loop_NTPase"/>
</dbReference>
<dbReference type="CDD" id="cd18809">
    <property type="entry name" value="SF1_C_RecD"/>
    <property type="match status" value="1"/>
</dbReference>
<dbReference type="Gene3D" id="3.40.50.300">
    <property type="entry name" value="P-loop containing nucleotide triphosphate hydrolases"/>
    <property type="match status" value="2"/>
</dbReference>
<dbReference type="SUPFAM" id="SSF55464">
    <property type="entry name" value="Origin of replication-binding domain, RBD-like"/>
    <property type="match status" value="1"/>
</dbReference>
<proteinExistence type="predicted"/>
<dbReference type="InterPro" id="IPR014862">
    <property type="entry name" value="TrwC"/>
</dbReference>
<dbReference type="KEGG" id="xal:XALp_3178"/>
<feature type="domain" description="TrwC relaxase" evidence="2">
    <location>
        <begin position="16"/>
        <end position="287"/>
    </location>
</feature>
<dbReference type="OrthoDB" id="1634048at2"/>
<dbReference type="SUPFAM" id="SSF52540">
    <property type="entry name" value="P-loop containing nucleoside triphosphate hydrolases"/>
    <property type="match status" value="2"/>
</dbReference>
<feature type="compositionally biased region" description="Basic and acidic residues" evidence="1">
    <location>
        <begin position="941"/>
        <end position="953"/>
    </location>
</feature>
<dbReference type="InterPro" id="IPR014059">
    <property type="entry name" value="TraI/TrwC_relax"/>
</dbReference>
<keyword evidence="4" id="KW-1185">Reference proteome</keyword>
<reference evidence="4" key="1">
    <citation type="journal article" date="2009" name="BMC Genomics">
        <title>The complete genome sequence of Xanthomonas albilineans provides new insights into the reductive genome evolution of the xylem-limited Xanthomonadaceae.</title>
        <authorList>
            <person name="Pieretti I."/>
            <person name="Royer M."/>
            <person name="Barbe V."/>
            <person name="Carrere S."/>
            <person name="Koebnik R."/>
            <person name="Cociancich S."/>
            <person name="Couloux A."/>
            <person name="Darrasse A."/>
            <person name="Gouzy J."/>
            <person name="Jacques M.A."/>
            <person name="Lauber E."/>
            <person name="Manceau C."/>
            <person name="Mangenot S."/>
            <person name="Poussier S."/>
            <person name="Segurens B."/>
            <person name="Szurek B."/>
            <person name="Verdier V."/>
            <person name="Arlat M."/>
            <person name="Rott P."/>
        </authorList>
    </citation>
    <scope>NUCLEOTIDE SEQUENCE [LARGE SCALE GENOMIC DNA]</scope>
    <source>
        <strain evidence="4">GPE PC73 / CFBP 7063</strain>
        <plasmid evidence="4">Plasmid plasmI</plasmid>
    </source>
</reference>
<feature type="region of interest" description="Disordered" evidence="1">
    <location>
        <begin position="250"/>
        <end position="271"/>
    </location>
</feature>
<accession>D6CKA8</accession>